<protein>
    <submittedName>
        <fullName evidence="2">DUF1385 domain-containing protein</fullName>
    </submittedName>
</protein>
<keyword evidence="1" id="KW-0812">Transmembrane</keyword>
<name>A0A7C4V5Y2_9DEIN</name>
<dbReference type="AlphaFoldDB" id="A0A7C4V5Y2"/>
<keyword evidence="1" id="KW-0472">Membrane</keyword>
<dbReference type="PANTHER" id="PTHR42867:SF1">
    <property type="entry name" value="MEMBRANE PROTEIN-RELATED"/>
    <property type="match status" value="1"/>
</dbReference>
<feature type="transmembrane region" description="Helical" evidence="1">
    <location>
        <begin position="125"/>
        <end position="147"/>
    </location>
</feature>
<feature type="transmembrane region" description="Helical" evidence="1">
    <location>
        <begin position="91"/>
        <end position="113"/>
    </location>
</feature>
<accession>A0A7C4V5Y2</accession>
<feature type="transmembrane region" description="Helical" evidence="1">
    <location>
        <begin position="190"/>
        <end position="209"/>
    </location>
</feature>
<feature type="transmembrane region" description="Helical" evidence="1">
    <location>
        <begin position="215"/>
        <end position="234"/>
    </location>
</feature>
<organism evidence="2">
    <name type="scientific">Oceanithermus profundus</name>
    <dbReference type="NCBI Taxonomy" id="187137"/>
    <lineage>
        <taxon>Bacteria</taxon>
        <taxon>Thermotogati</taxon>
        <taxon>Deinococcota</taxon>
        <taxon>Deinococci</taxon>
        <taxon>Thermales</taxon>
        <taxon>Thermaceae</taxon>
        <taxon>Oceanithermus</taxon>
    </lineage>
</organism>
<keyword evidence="1" id="KW-1133">Transmembrane helix</keyword>
<dbReference type="EMBL" id="DRPZ01000169">
    <property type="protein sequence ID" value="HGY09645.1"/>
    <property type="molecule type" value="Genomic_DNA"/>
</dbReference>
<dbReference type="Proteomes" id="UP000885759">
    <property type="component" value="Unassembled WGS sequence"/>
</dbReference>
<sequence length="294" mass="32237">MKQIGGSAAMEGVMMKAPDAWALAVRLPSGEIHVERHEEPSLYEKYPWTRLPLLRGMVALVDALSVSYRALSRSAQLAGEEDEEELSGAALYGTIALSTLIGIGLFIVLPAAVSRLFIDAAASPVLFNALAGLFKAALLVGYLAFIGRFPDIQRYFMYHGAEHKAIAAYEKGLELTVENVRVQPKFHPRCGTTFIAFVIVTSIVVYSFLPRPDVIWWLLLGRVALLPLVAALAFELLRFSSSHTDPVSRFLRWLGFRFQMLTVREPDDAMIEVAIASTKAAVAAGEARPSEMVA</sequence>
<evidence type="ECO:0000256" key="1">
    <source>
        <dbReference type="SAM" id="Phobius"/>
    </source>
</evidence>
<dbReference type="Pfam" id="PF07136">
    <property type="entry name" value="DUF1385"/>
    <property type="match status" value="1"/>
</dbReference>
<proteinExistence type="predicted"/>
<dbReference type="InterPro" id="IPR010787">
    <property type="entry name" value="DUF1385"/>
</dbReference>
<evidence type="ECO:0000313" key="2">
    <source>
        <dbReference type="EMBL" id="HGY09645.1"/>
    </source>
</evidence>
<reference evidence="2" key="1">
    <citation type="journal article" date="2020" name="mSystems">
        <title>Genome- and Community-Level Interaction Insights into Carbon Utilization and Element Cycling Functions of Hydrothermarchaeota in Hydrothermal Sediment.</title>
        <authorList>
            <person name="Zhou Z."/>
            <person name="Liu Y."/>
            <person name="Xu W."/>
            <person name="Pan J."/>
            <person name="Luo Z.H."/>
            <person name="Li M."/>
        </authorList>
    </citation>
    <scope>NUCLEOTIDE SEQUENCE [LARGE SCALE GENOMIC DNA]</scope>
    <source>
        <strain evidence="2">HyVt-570</strain>
    </source>
</reference>
<gene>
    <name evidence="2" type="ORF">ENK37_06285</name>
</gene>
<dbReference type="PANTHER" id="PTHR42867">
    <property type="entry name" value="MEMBRANE PROTEIN-RELATED"/>
    <property type="match status" value="1"/>
</dbReference>
<comment type="caution">
    <text evidence="2">The sequence shown here is derived from an EMBL/GenBank/DDBJ whole genome shotgun (WGS) entry which is preliminary data.</text>
</comment>